<proteinExistence type="predicted"/>
<accession>A0A9N9NKE3</accession>
<evidence type="ECO:0000313" key="1">
    <source>
        <dbReference type="EMBL" id="CAG8741802.1"/>
    </source>
</evidence>
<dbReference type="AlphaFoldDB" id="A0A9N9NKE3"/>
<comment type="caution">
    <text evidence="1">The sequence shown here is derived from an EMBL/GenBank/DDBJ whole genome shotgun (WGS) entry which is preliminary data.</text>
</comment>
<protein>
    <submittedName>
        <fullName evidence="1">7776_t:CDS:1</fullName>
    </submittedName>
</protein>
<keyword evidence="2" id="KW-1185">Reference proteome</keyword>
<organism evidence="1 2">
    <name type="scientific">Funneliformis caledonium</name>
    <dbReference type="NCBI Taxonomy" id="1117310"/>
    <lineage>
        <taxon>Eukaryota</taxon>
        <taxon>Fungi</taxon>
        <taxon>Fungi incertae sedis</taxon>
        <taxon>Mucoromycota</taxon>
        <taxon>Glomeromycotina</taxon>
        <taxon>Glomeromycetes</taxon>
        <taxon>Glomerales</taxon>
        <taxon>Glomeraceae</taxon>
        <taxon>Funneliformis</taxon>
    </lineage>
</organism>
<feature type="non-terminal residue" evidence="1">
    <location>
        <position position="1"/>
    </location>
</feature>
<evidence type="ECO:0000313" key="2">
    <source>
        <dbReference type="Proteomes" id="UP000789570"/>
    </source>
</evidence>
<gene>
    <name evidence="1" type="ORF">FCALED_LOCUS15675</name>
</gene>
<reference evidence="1" key="1">
    <citation type="submission" date="2021-06" db="EMBL/GenBank/DDBJ databases">
        <authorList>
            <person name="Kallberg Y."/>
            <person name="Tangrot J."/>
            <person name="Rosling A."/>
        </authorList>
    </citation>
    <scope>NUCLEOTIDE SEQUENCE</scope>
    <source>
        <strain evidence="1">UK204</strain>
    </source>
</reference>
<dbReference type="EMBL" id="CAJVPQ010015157">
    <property type="protein sequence ID" value="CAG8741802.1"/>
    <property type="molecule type" value="Genomic_DNA"/>
</dbReference>
<dbReference type="OrthoDB" id="2431218at2759"/>
<dbReference type="Proteomes" id="UP000789570">
    <property type="component" value="Unassembled WGS sequence"/>
</dbReference>
<name>A0A9N9NKE3_9GLOM</name>
<sequence>MSRTSKDRFDELLHNYPKFPKKPLAKSSLPFKIGSKITIKNYNTFLHNYGSSGYKFWFNSNNDTKTGEVYIIDMASTVHEDVVSRLQKFFEIPNNGVVDDPLIRVSGQP</sequence>